<dbReference type="GeneID" id="92368016"/>
<accession>A0A1J4MXQ8</accession>
<keyword evidence="2" id="KW-1185">Reference proteome</keyword>
<dbReference type="AlphaFoldDB" id="A0A1J4MXQ8"/>
<gene>
    <name evidence="1" type="ORF">cand_038320</name>
</gene>
<evidence type="ECO:0000313" key="1">
    <source>
        <dbReference type="EMBL" id="OII77876.1"/>
    </source>
</evidence>
<reference evidence="1 2" key="1">
    <citation type="submission" date="2016-10" db="EMBL/GenBank/DDBJ databases">
        <title>Reductive evolution of mitochondrial metabolism and differential evolution of invasion-related proteins in Cryptosporidium.</title>
        <authorList>
            <person name="Liu S."/>
            <person name="Roellig D.M."/>
            <person name="Guo Y."/>
            <person name="Li N."/>
            <person name="Frace M.A."/>
            <person name="Tang K."/>
            <person name="Zhang L."/>
            <person name="Feng Y."/>
            <person name="Xiao L."/>
        </authorList>
    </citation>
    <scope>NUCLEOTIDE SEQUENCE [LARGE SCALE GENOMIC DNA]</scope>
    <source>
        <strain evidence="1">30847</strain>
    </source>
</reference>
<dbReference type="EMBL" id="LRBS01000017">
    <property type="protein sequence ID" value="OII77876.1"/>
    <property type="molecule type" value="Genomic_DNA"/>
</dbReference>
<proteinExistence type="predicted"/>
<dbReference type="VEuPathDB" id="CryptoDB:cand_038320"/>
<name>A0A1J4MXQ8_9CRYT</name>
<dbReference type="OrthoDB" id="10296949at2759"/>
<sequence>MNRVPLCLVNEAVAKARLKKKTEQTFEGEGLTPEKEPDNICDISTLPSMILMPGMSSPDTIEKIKELAIKKRGYSTSSTKKYQHDSESLINNTHVTHEDISLGSENNIEYNQLSNNDDNVTNQSEHLEINDTETQSEEVPNIREDTNTFGTDFDRISSEGSIADEGFIVNNNITR</sequence>
<protein>
    <submittedName>
        <fullName evidence="1">Uncharacterized protein</fullName>
    </submittedName>
</protein>
<dbReference type="Proteomes" id="UP000186804">
    <property type="component" value="Unassembled WGS sequence"/>
</dbReference>
<organism evidence="1 2">
    <name type="scientific">Cryptosporidium andersoni</name>
    <dbReference type="NCBI Taxonomy" id="117008"/>
    <lineage>
        <taxon>Eukaryota</taxon>
        <taxon>Sar</taxon>
        <taxon>Alveolata</taxon>
        <taxon>Apicomplexa</taxon>
        <taxon>Conoidasida</taxon>
        <taxon>Coccidia</taxon>
        <taxon>Eucoccidiorida</taxon>
        <taxon>Eimeriorina</taxon>
        <taxon>Cryptosporidiidae</taxon>
        <taxon>Cryptosporidium</taxon>
    </lineage>
</organism>
<dbReference type="RefSeq" id="XP_067069722.1">
    <property type="nucleotide sequence ID" value="XM_067214055.1"/>
</dbReference>
<evidence type="ECO:0000313" key="2">
    <source>
        <dbReference type="Proteomes" id="UP000186804"/>
    </source>
</evidence>
<comment type="caution">
    <text evidence="1">The sequence shown here is derived from an EMBL/GenBank/DDBJ whole genome shotgun (WGS) entry which is preliminary data.</text>
</comment>